<feature type="transmembrane region" description="Helical" evidence="1">
    <location>
        <begin position="81"/>
        <end position="105"/>
    </location>
</feature>
<gene>
    <name evidence="2" type="ORF">FOB48_04680</name>
</gene>
<proteinExistence type="predicted"/>
<organism evidence="2 3">
    <name type="scientific">Dermabacter vaginalis</name>
    <dbReference type="NCBI Taxonomy" id="1630135"/>
    <lineage>
        <taxon>Bacteria</taxon>
        <taxon>Bacillati</taxon>
        <taxon>Actinomycetota</taxon>
        <taxon>Actinomycetes</taxon>
        <taxon>Micrococcales</taxon>
        <taxon>Dermabacteraceae</taxon>
        <taxon>Dermabacter</taxon>
    </lineage>
</organism>
<keyword evidence="1" id="KW-1133">Transmembrane helix</keyword>
<evidence type="ECO:0000256" key="1">
    <source>
        <dbReference type="SAM" id="Phobius"/>
    </source>
</evidence>
<reference evidence="2 3" key="1">
    <citation type="submission" date="2019-09" db="EMBL/GenBank/DDBJ databases">
        <title>FDA dAtabase for Regulatory Grade micrObial Sequences (FDA-ARGOS): Supporting development and validation of Infectious Disease Dx tests.</title>
        <authorList>
            <person name="Sciortino C."/>
            <person name="Tallon L."/>
            <person name="Sadzewicz L."/>
            <person name="Vavikolanu K."/>
            <person name="Mehta A."/>
            <person name="Aluvathingal J."/>
            <person name="Nadendla S."/>
            <person name="Nandy P."/>
            <person name="Geyer C."/>
            <person name="Yan Y."/>
            <person name="Sichtig H."/>
        </authorList>
    </citation>
    <scope>NUCLEOTIDE SEQUENCE [LARGE SCALE GENOMIC DNA]</scope>
    <source>
        <strain evidence="2 3">FDAARGOS_640</strain>
    </source>
</reference>
<accession>A0ABX6A6D1</accession>
<sequence length="144" mass="15410">MALLKRTSAWTRADPVGAYLVLVGIGYMAIGFSWALFPSHSRQAGIAWAPFITQSIVAVLWTLGGSMSLFTGLIAKAHRKWGFVGLQGVALFLTLVFIVSTVLGMIPFGPPGRAESIITAVSYATFWASAWTVAQIPVTPPRGE</sequence>
<name>A0ABX6A6D1_9MICO</name>
<dbReference type="EMBL" id="CP044108">
    <property type="protein sequence ID" value="QEU11660.1"/>
    <property type="molecule type" value="Genomic_DNA"/>
</dbReference>
<feature type="transmembrane region" description="Helical" evidence="1">
    <location>
        <begin position="49"/>
        <end position="75"/>
    </location>
</feature>
<keyword evidence="1" id="KW-0812">Transmembrane</keyword>
<evidence type="ECO:0000313" key="2">
    <source>
        <dbReference type="EMBL" id="QEU11660.1"/>
    </source>
</evidence>
<feature type="transmembrane region" description="Helical" evidence="1">
    <location>
        <begin position="117"/>
        <end position="138"/>
    </location>
</feature>
<evidence type="ECO:0000313" key="3">
    <source>
        <dbReference type="Proteomes" id="UP000323865"/>
    </source>
</evidence>
<dbReference type="Proteomes" id="UP000323865">
    <property type="component" value="Chromosome"/>
</dbReference>
<feature type="transmembrane region" description="Helical" evidence="1">
    <location>
        <begin position="16"/>
        <end position="37"/>
    </location>
</feature>
<protein>
    <submittedName>
        <fullName evidence="2">Uncharacterized protein</fullName>
    </submittedName>
</protein>
<keyword evidence="3" id="KW-1185">Reference proteome</keyword>
<keyword evidence="1" id="KW-0472">Membrane</keyword>
<dbReference type="RefSeq" id="WP_150333045.1">
    <property type="nucleotide sequence ID" value="NZ_CP044108.1"/>
</dbReference>